<name>A0A146G4J7_TERSA</name>
<evidence type="ECO:0000256" key="1">
    <source>
        <dbReference type="ARBA" id="ARBA00022729"/>
    </source>
</evidence>
<dbReference type="Pfam" id="PF13385">
    <property type="entry name" value="Laminin_G_3"/>
    <property type="match status" value="1"/>
</dbReference>
<dbReference type="RefSeq" id="WP_084400185.1">
    <property type="nucleotide sequence ID" value="NZ_BDCO01000002.1"/>
</dbReference>
<evidence type="ECO:0000259" key="4">
    <source>
        <dbReference type="SMART" id="SM00560"/>
    </source>
</evidence>
<dbReference type="InParanoid" id="A0A146G4J7"/>
<dbReference type="InterPro" id="IPR006558">
    <property type="entry name" value="LamG-like"/>
</dbReference>
<keyword evidence="6" id="KW-1185">Reference proteome</keyword>
<feature type="domain" description="LamG-like jellyroll fold" evidence="4">
    <location>
        <begin position="96"/>
        <end position="238"/>
    </location>
</feature>
<dbReference type="EMBL" id="BDCO01000002">
    <property type="protein sequence ID" value="GAT32352.1"/>
    <property type="molecule type" value="Genomic_DNA"/>
</dbReference>
<dbReference type="Proteomes" id="UP000076023">
    <property type="component" value="Unassembled WGS sequence"/>
</dbReference>
<evidence type="ECO:0000313" key="5">
    <source>
        <dbReference type="EMBL" id="GAT32352.1"/>
    </source>
</evidence>
<evidence type="ECO:0000256" key="3">
    <source>
        <dbReference type="SAM" id="SignalP"/>
    </source>
</evidence>
<accession>A0A146G4J7</accession>
<proteinExistence type="predicted"/>
<sequence length="244" mass="26077">MNLLTKRARPYLLVCCLSALPGLSPAEDIAHWKLEEGSGQVVRNLAGDDEAVLGFDATEEPQDPQWTAQGWQGRPALYFDGTSLVSAPPLKAKAIEDLTVECRAYLEKSKIGTLVRMNGMFCLDVFPGKDGLLLRFVVWPRETPDKPVSAEAPIAVLPVKEWARIAGVYEQASGKVTLYVEGKEVARNEAGAGGVFTDPRMAVTIGASSGGAAEGSLARGWVGMISEVRLSGTALAPSGFFPEQ</sequence>
<keyword evidence="1 3" id="KW-0732">Signal</keyword>
<evidence type="ECO:0000313" key="6">
    <source>
        <dbReference type="Proteomes" id="UP000076023"/>
    </source>
</evidence>
<keyword evidence="2" id="KW-1015">Disulfide bond</keyword>
<dbReference type="OrthoDB" id="235808at2"/>
<dbReference type="Gene3D" id="2.60.120.200">
    <property type="match status" value="1"/>
</dbReference>
<dbReference type="AlphaFoldDB" id="A0A146G4J7"/>
<feature type="signal peptide" evidence="3">
    <location>
        <begin position="1"/>
        <end position="26"/>
    </location>
</feature>
<dbReference type="SMART" id="SM00560">
    <property type="entry name" value="LamGL"/>
    <property type="match status" value="1"/>
</dbReference>
<dbReference type="STRING" id="690879.TSACC_2750"/>
<dbReference type="InterPro" id="IPR013320">
    <property type="entry name" value="ConA-like_dom_sf"/>
</dbReference>
<reference evidence="6" key="1">
    <citation type="journal article" date="2017" name="Genome Announc.">
        <title>Draft Genome Sequence of Terrimicrobium sacchariphilum NM-5T, a Facultative Anaerobic Soil Bacterium of the Class Spartobacteria.</title>
        <authorList>
            <person name="Qiu Y.L."/>
            <person name="Tourlousse D.M."/>
            <person name="Matsuura N."/>
            <person name="Ohashi A."/>
            <person name="Sekiguchi Y."/>
        </authorList>
    </citation>
    <scope>NUCLEOTIDE SEQUENCE [LARGE SCALE GENOMIC DNA]</scope>
    <source>
        <strain evidence="6">NM-5</strain>
    </source>
</reference>
<feature type="chain" id="PRO_5007524384" evidence="3">
    <location>
        <begin position="27"/>
        <end position="244"/>
    </location>
</feature>
<protein>
    <submittedName>
        <fullName evidence="5">Concanavalin A-like lectin/glucanases superfamily protein</fullName>
    </submittedName>
</protein>
<evidence type="ECO:0000256" key="2">
    <source>
        <dbReference type="ARBA" id="ARBA00023157"/>
    </source>
</evidence>
<organism evidence="5 6">
    <name type="scientific">Terrimicrobium sacchariphilum</name>
    <dbReference type="NCBI Taxonomy" id="690879"/>
    <lineage>
        <taxon>Bacteria</taxon>
        <taxon>Pseudomonadati</taxon>
        <taxon>Verrucomicrobiota</taxon>
        <taxon>Terrimicrobiia</taxon>
        <taxon>Terrimicrobiales</taxon>
        <taxon>Terrimicrobiaceae</taxon>
        <taxon>Terrimicrobium</taxon>
    </lineage>
</organism>
<gene>
    <name evidence="5" type="ORF">TSACC_2750</name>
</gene>
<dbReference type="GO" id="GO:0030246">
    <property type="term" value="F:carbohydrate binding"/>
    <property type="evidence" value="ECO:0007669"/>
    <property type="project" value="UniProtKB-KW"/>
</dbReference>
<comment type="caution">
    <text evidence="5">The sequence shown here is derived from an EMBL/GenBank/DDBJ whole genome shotgun (WGS) entry which is preliminary data.</text>
</comment>
<dbReference type="SUPFAM" id="SSF49899">
    <property type="entry name" value="Concanavalin A-like lectins/glucanases"/>
    <property type="match status" value="1"/>
</dbReference>
<keyword evidence="5" id="KW-0430">Lectin</keyword>